<sequence>MFESKEWIGYELFYMSPTMLPSYVFTYPTAEGTLPQCFDVTTSNNSILRAAWTKKLTSLSRYARCPVPQARLEWSAQFVSCCIYLPSTRSA</sequence>
<dbReference type="EMBL" id="BGZK01001061">
    <property type="protein sequence ID" value="GBP70040.1"/>
    <property type="molecule type" value="Genomic_DNA"/>
</dbReference>
<dbReference type="Proteomes" id="UP000299102">
    <property type="component" value="Unassembled WGS sequence"/>
</dbReference>
<comment type="caution">
    <text evidence="1">The sequence shown here is derived from an EMBL/GenBank/DDBJ whole genome shotgun (WGS) entry which is preliminary data.</text>
</comment>
<organism evidence="1 2">
    <name type="scientific">Eumeta variegata</name>
    <name type="common">Bagworm moth</name>
    <name type="synonym">Eumeta japonica</name>
    <dbReference type="NCBI Taxonomy" id="151549"/>
    <lineage>
        <taxon>Eukaryota</taxon>
        <taxon>Metazoa</taxon>
        <taxon>Ecdysozoa</taxon>
        <taxon>Arthropoda</taxon>
        <taxon>Hexapoda</taxon>
        <taxon>Insecta</taxon>
        <taxon>Pterygota</taxon>
        <taxon>Neoptera</taxon>
        <taxon>Endopterygota</taxon>
        <taxon>Lepidoptera</taxon>
        <taxon>Glossata</taxon>
        <taxon>Ditrysia</taxon>
        <taxon>Tineoidea</taxon>
        <taxon>Psychidae</taxon>
        <taxon>Oiketicinae</taxon>
        <taxon>Eumeta</taxon>
    </lineage>
</organism>
<protein>
    <submittedName>
        <fullName evidence="1">Uncharacterized protein</fullName>
    </submittedName>
</protein>
<keyword evidence="2" id="KW-1185">Reference proteome</keyword>
<dbReference type="AlphaFoldDB" id="A0A4C1Y3B8"/>
<reference evidence="1 2" key="1">
    <citation type="journal article" date="2019" name="Commun. Biol.">
        <title>The bagworm genome reveals a unique fibroin gene that provides high tensile strength.</title>
        <authorList>
            <person name="Kono N."/>
            <person name="Nakamura H."/>
            <person name="Ohtoshi R."/>
            <person name="Tomita M."/>
            <person name="Numata K."/>
            <person name="Arakawa K."/>
        </authorList>
    </citation>
    <scope>NUCLEOTIDE SEQUENCE [LARGE SCALE GENOMIC DNA]</scope>
</reference>
<accession>A0A4C1Y3B8</accession>
<gene>
    <name evidence="1" type="ORF">EVAR_49050_1</name>
</gene>
<evidence type="ECO:0000313" key="2">
    <source>
        <dbReference type="Proteomes" id="UP000299102"/>
    </source>
</evidence>
<proteinExistence type="predicted"/>
<name>A0A4C1Y3B8_EUMVA</name>
<evidence type="ECO:0000313" key="1">
    <source>
        <dbReference type="EMBL" id="GBP70040.1"/>
    </source>
</evidence>